<keyword evidence="4" id="KW-0410">Iron transport</keyword>
<protein>
    <submittedName>
        <fullName evidence="18">TonB-dependent receptor</fullName>
    </submittedName>
</protein>
<dbReference type="AlphaFoldDB" id="A0A437N360"/>
<evidence type="ECO:0000256" key="6">
    <source>
        <dbReference type="ARBA" id="ARBA00022729"/>
    </source>
</evidence>
<dbReference type="RefSeq" id="WP_127710048.1">
    <property type="nucleotide sequence ID" value="NZ_SACO01000009.1"/>
</dbReference>
<evidence type="ECO:0000313" key="18">
    <source>
        <dbReference type="EMBL" id="RVU04328.1"/>
    </source>
</evidence>
<keyword evidence="19" id="KW-1185">Reference proteome</keyword>
<dbReference type="GO" id="GO:0009279">
    <property type="term" value="C:cell outer membrane"/>
    <property type="evidence" value="ECO:0007669"/>
    <property type="project" value="UniProtKB-SubCell"/>
</dbReference>
<dbReference type="Proteomes" id="UP000282837">
    <property type="component" value="Unassembled WGS sequence"/>
</dbReference>
<keyword evidence="9 14" id="KW-0798">TonB box</keyword>
<feature type="domain" description="TonB-dependent receptor-like beta-barrel" evidence="16">
    <location>
        <begin position="259"/>
        <end position="728"/>
    </location>
</feature>
<dbReference type="GO" id="GO:0015344">
    <property type="term" value="F:siderophore uptake transmembrane transporter activity"/>
    <property type="evidence" value="ECO:0007669"/>
    <property type="project" value="TreeGrafter"/>
</dbReference>
<evidence type="ECO:0000256" key="7">
    <source>
        <dbReference type="ARBA" id="ARBA00023004"/>
    </source>
</evidence>
<keyword evidence="11 12" id="KW-0998">Cell outer membrane</keyword>
<gene>
    <name evidence="18" type="ORF">EOE18_12660</name>
</gene>
<evidence type="ECO:0000256" key="10">
    <source>
        <dbReference type="ARBA" id="ARBA00023136"/>
    </source>
</evidence>
<name>A0A437N360_9SPHN</name>
<feature type="chain" id="PRO_5019571788" evidence="15">
    <location>
        <begin position="22"/>
        <end position="767"/>
    </location>
</feature>
<dbReference type="Pfam" id="PF00593">
    <property type="entry name" value="TonB_dep_Rec_b-barrel"/>
    <property type="match status" value="1"/>
</dbReference>
<keyword evidence="8" id="KW-0406">Ion transport</keyword>
<accession>A0A437N360</accession>
<dbReference type="EMBL" id="SACO01000009">
    <property type="protein sequence ID" value="RVU04328.1"/>
    <property type="molecule type" value="Genomic_DNA"/>
</dbReference>
<dbReference type="Pfam" id="PF07715">
    <property type="entry name" value="Plug"/>
    <property type="match status" value="1"/>
</dbReference>
<evidence type="ECO:0000256" key="8">
    <source>
        <dbReference type="ARBA" id="ARBA00023065"/>
    </source>
</evidence>
<evidence type="ECO:0000256" key="11">
    <source>
        <dbReference type="ARBA" id="ARBA00023237"/>
    </source>
</evidence>
<comment type="caution">
    <text evidence="18">The sequence shown here is derived from an EMBL/GenBank/DDBJ whole genome shotgun (WGS) entry which is preliminary data.</text>
</comment>
<evidence type="ECO:0000256" key="4">
    <source>
        <dbReference type="ARBA" id="ARBA00022496"/>
    </source>
</evidence>
<evidence type="ECO:0000256" key="5">
    <source>
        <dbReference type="ARBA" id="ARBA00022692"/>
    </source>
</evidence>
<evidence type="ECO:0000256" key="13">
    <source>
        <dbReference type="PROSITE-ProRule" id="PRU10144"/>
    </source>
</evidence>
<keyword evidence="6 15" id="KW-0732">Signal</keyword>
<keyword evidence="3 12" id="KW-1134">Transmembrane beta strand</keyword>
<dbReference type="Gene3D" id="2.40.170.20">
    <property type="entry name" value="TonB-dependent receptor, beta-barrel domain"/>
    <property type="match status" value="1"/>
</dbReference>
<dbReference type="SUPFAM" id="SSF56935">
    <property type="entry name" value="Porins"/>
    <property type="match status" value="1"/>
</dbReference>
<dbReference type="PROSITE" id="PS52016">
    <property type="entry name" value="TONB_DEPENDENT_REC_3"/>
    <property type="match status" value="1"/>
</dbReference>
<evidence type="ECO:0000256" key="9">
    <source>
        <dbReference type="ARBA" id="ARBA00023077"/>
    </source>
</evidence>
<dbReference type="InterPro" id="IPR010917">
    <property type="entry name" value="TonB_rcpt_CS"/>
</dbReference>
<keyword evidence="2 12" id="KW-0813">Transport</keyword>
<dbReference type="PANTHER" id="PTHR32552">
    <property type="entry name" value="FERRICHROME IRON RECEPTOR-RELATED"/>
    <property type="match status" value="1"/>
</dbReference>
<proteinExistence type="inferred from homology"/>
<dbReference type="InterPro" id="IPR000531">
    <property type="entry name" value="Beta-barrel_TonB"/>
</dbReference>
<evidence type="ECO:0000313" key="19">
    <source>
        <dbReference type="Proteomes" id="UP000282837"/>
    </source>
</evidence>
<reference evidence="18 19" key="1">
    <citation type="submission" date="2019-01" db="EMBL/GenBank/DDBJ databases">
        <authorList>
            <person name="Chen W.-M."/>
        </authorList>
    </citation>
    <scope>NUCLEOTIDE SEQUENCE [LARGE SCALE GENOMIC DNA]</scope>
    <source>
        <strain evidence="18 19">FSY-9</strain>
    </source>
</reference>
<sequence length="767" mass="82510">MRRFSLVLLATTSLAPIAAQAADTTAEAPVAEAAMETEAIVVVGKGEVRQAQTLSTRDLAVLAPGTSPLKAIENLPSVNFQSADPFGSYEWAQRVSIRGFNQNQLGFTLDGIPLGDASYGNLNGMHISRAAITENLASTRVTQGAGAVGTQATNNLGGTVEFASLDPVDHFAVDLGGTYGSFNAVRGFIRVNAGSANGLRTYVSYAYNGTDKWKGYGQQRQHMVNAKAVLPLGKTDLSAYASYSDRREVDYQDMSLEMLGRLGYNWDNLSNNYALAVKVADVAANNGYSGATATNAAAGTAWPSPMTSADDAYYSGGGLRKDTLLWLGSKSAIGSNFTLESKAYYHNNKGRGLWWTPYVNSPNGVPLSLRTTEYGINRTGYFANLSGDLGNHHVALGGWWEHNGFNQARRYYAVASRTDAGQGLLDWPVNPFYTQWEFKFATETLQYHVQDTIKLDALTINLGWKGFNVINKATPLISGGRASGRIAARDWFQPTIGAAYKLGQNGEVYAGFAQSTRAYQSATTSGPFSTTQIGFDYIKDKLKPESSDTYEAGYRYADSKINATLGAYLTNFHNRLLAVSTSVGILGTASTLANVGGVRSAGIEALINAKLGHGFTGTLSYSYNDSTYRNDVVTNTGTVVKTAGKTTVDAPKNLARAELAYDNKVVFGRLAVNYMSKRYFTYTNGLKTDSDGLGYVGGRTMVDATIGYRWDNSFTAKPVELQINATNLFDVKYISSIGTNGFGNMGDNQTFMVGAPRAVFATIKAGF</sequence>
<comment type="similarity">
    <text evidence="12 14">Belongs to the TonB-dependent receptor family.</text>
</comment>
<keyword evidence="18" id="KW-0675">Receptor</keyword>
<dbReference type="OrthoDB" id="7229372at2"/>
<evidence type="ECO:0000256" key="15">
    <source>
        <dbReference type="SAM" id="SignalP"/>
    </source>
</evidence>
<dbReference type="InterPro" id="IPR037066">
    <property type="entry name" value="Plug_dom_sf"/>
</dbReference>
<evidence type="ECO:0000259" key="16">
    <source>
        <dbReference type="Pfam" id="PF00593"/>
    </source>
</evidence>
<evidence type="ECO:0000256" key="1">
    <source>
        <dbReference type="ARBA" id="ARBA00004571"/>
    </source>
</evidence>
<comment type="subcellular location">
    <subcellularLocation>
        <location evidence="1 12">Cell outer membrane</location>
        <topology evidence="1 12">Multi-pass membrane protein</topology>
    </subcellularLocation>
</comment>
<keyword evidence="7" id="KW-0408">Iron</keyword>
<dbReference type="InterPro" id="IPR039426">
    <property type="entry name" value="TonB-dep_rcpt-like"/>
</dbReference>
<dbReference type="Gene3D" id="2.170.130.10">
    <property type="entry name" value="TonB-dependent receptor, plug domain"/>
    <property type="match status" value="1"/>
</dbReference>
<keyword evidence="10 12" id="KW-0472">Membrane</keyword>
<feature type="signal peptide" evidence="15">
    <location>
        <begin position="1"/>
        <end position="21"/>
    </location>
</feature>
<dbReference type="InterPro" id="IPR012910">
    <property type="entry name" value="Plug_dom"/>
</dbReference>
<dbReference type="InterPro" id="IPR036942">
    <property type="entry name" value="Beta-barrel_TonB_sf"/>
</dbReference>
<evidence type="ECO:0000259" key="17">
    <source>
        <dbReference type="Pfam" id="PF07715"/>
    </source>
</evidence>
<evidence type="ECO:0000256" key="12">
    <source>
        <dbReference type="PROSITE-ProRule" id="PRU01360"/>
    </source>
</evidence>
<evidence type="ECO:0000256" key="14">
    <source>
        <dbReference type="RuleBase" id="RU003357"/>
    </source>
</evidence>
<feature type="domain" description="TonB-dependent receptor plug" evidence="17">
    <location>
        <begin position="52"/>
        <end position="158"/>
    </location>
</feature>
<organism evidence="18 19">
    <name type="scientific">Novosphingobium umbonatum</name>
    <dbReference type="NCBI Taxonomy" id="1908524"/>
    <lineage>
        <taxon>Bacteria</taxon>
        <taxon>Pseudomonadati</taxon>
        <taxon>Pseudomonadota</taxon>
        <taxon>Alphaproteobacteria</taxon>
        <taxon>Sphingomonadales</taxon>
        <taxon>Sphingomonadaceae</taxon>
        <taxon>Novosphingobium</taxon>
    </lineage>
</organism>
<evidence type="ECO:0000256" key="3">
    <source>
        <dbReference type="ARBA" id="ARBA00022452"/>
    </source>
</evidence>
<dbReference type="PROSITE" id="PS01156">
    <property type="entry name" value="TONB_DEPENDENT_REC_2"/>
    <property type="match status" value="1"/>
</dbReference>
<keyword evidence="5 12" id="KW-0812">Transmembrane</keyword>
<dbReference type="PANTHER" id="PTHR32552:SF89">
    <property type="entry name" value="CATECHOLATE SIDEROPHORE RECEPTOR FIU"/>
    <property type="match status" value="1"/>
</dbReference>
<evidence type="ECO:0000256" key="2">
    <source>
        <dbReference type="ARBA" id="ARBA00022448"/>
    </source>
</evidence>
<feature type="short sequence motif" description="TonB C-terminal box" evidence="13">
    <location>
        <begin position="750"/>
        <end position="767"/>
    </location>
</feature>